<feature type="region of interest" description="Disordered" evidence="1">
    <location>
        <begin position="1"/>
        <end position="38"/>
    </location>
</feature>
<evidence type="ECO:0000256" key="1">
    <source>
        <dbReference type="SAM" id="MobiDB-lite"/>
    </source>
</evidence>
<dbReference type="EMBL" id="BOOC01000062">
    <property type="protein sequence ID" value="GIH44542.1"/>
    <property type="molecule type" value="Genomic_DNA"/>
</dbReference>
<sequence length="77" mass="8310">MTESSPVRRSRYKGTAVPANCQGEALSQPPSCSSLQLNDGPDAPWRYIDGQHRVAAHLDPGGPGNPRATLRGRDREV</sequence>
<evidence type="ECO:0000313" key="3">
    <source>
        <dbReference type="Proteomes" id="UP000603904"/>
    </source>
</evidence>
<organism evidence="2 3">
    <name type="scientific">Microbispora corallina</name>
    <dbReference type="NCBI Taxonomy" id="83302"/>
    <lineage>
        <taxon>Bacteria</taxon>
        <taxon>Bacillati</taxon>
        <taxon>Actinomycetota</taxon>
        <taxon>Actinomycetes</taxon>
        <taxon>Streptosporangiales</taxon>
        <taxon>Streptosporangiaceae</taxon>
        <taxon>Microbispora</taxon>
    </lineage>
</organism>
<keyword evidence="3" id="KW-1185">Reference proteome</keyword>
<accession>A0ABQ4GBW9</accession>
<reference evidence="2 3" key="1">
    <citation type="submission" date="2021-01" db="EMBL/GenBank/DDBJ databases">
        <title>Whole genome shotgun sequence of Microbispora corallina NBRC 16416.</title>
        <authorList>
            <person name="Komaki H."/>
            <person name="Tamura T."/>
        </authorList>
    </citation>
    <scope>NUCLEOTIDE SEQUENCE [LARGE SCALE GENOMIC DNA]</scope>
    <source>
        <strain evidence="2 3">NBRC 16416</strain>
    </source>
</reference>
<protein>
    <submittedName>
        <fullName evidence="2">Uncharacterized protein</fullName>
    </submittedName>
</protein>
<feature type="region of interest" description="Disordered" evidence="1">
    <location>
        <begin position="54"/>
        <end position="77"/>
    </location>
</feature>
<gene>
    <name evidence="2" type="ORF">Mco01_75420</name>
</gene>
<dbReference type="Proteomes" id="UP000603904">
    <property type="component" value="Unassembled WGS sequence"/>
</dbReference>
<evidence type="ECO:0000313" key="2">
    <source>
        <dbReference type="EMBL" id="GIH44542.1"/>
    </source>
</evidence>
<proteinExistence type="predicted"/>
<feature type="compositionally biased region" description="Low complexity" evidence="1">
    <location>
        <begin position="26"/>
        <end position="37"/>
    </location>
</feature>
<comment type="caution">
    <text evidence="2">The sequence shown here is derived from an EMBL/GenBank/DDBJ whole genome shotgun (WGS) entry which is preliminary data.</text>
</comment>
<name>A0ABQ4GBW9_9ACTN</name>